<sequence length="241" mass="26941">MQGQSLTAKVTSTESWEGLWDKEPGLIEPDFADFLSYSGLFPKSDPDSSDTVDSINPALQNFQDDNWSGETLVPRAHDLADGAEKRSWTLAKKSELLHPGPSLRTAGHGTRRHAPYSPKPGEPAPGSRQRNADKAEKEYRNRIQERFEQLSKSLPPESLQAKGTAKHLRKDEILRLAGEHIEKLEKERIVLEKERIVLEKERDMLLSSNQELRDTIRNLSGSNSLLPGDSRQGGKLGDPDV</sequence>
<dbReference type="InterPro" id="IPR036638">
    <property type="entry name" value="HLH_DNA-bd_sf"/>
</dbReference>
<comment type="caution">
    <text evidence="4">The sequence shown here is derived from an EMBL/GenBank/DDBJ whole genome shotgun (WGS) entry which is preliminary data.</text>
</comment>
<feature type="coiled-coil region" evidence="1">
    <location>
        <begin position="174"/>
        <end position="201"/>
    </location>
</feature>
<gene>
    <name evidence="4" type="ORF">QBC34DRAFT_419556</name>
</gene>
<accession>A0AAV9FW51</accession>
<dbReference type="InterPro" id="IPR011598">
    <property type="entry name" value="bHLH_dom"/>
</dbReference>
<dbReference type="Gene3D" id="4.10.280.10">
    <property type="entry name" value="Helix-loop-helix DNA-binding domain"/>
    <property type="match status" value="1"/>
</dbReference>
<dbReference type="AlphaFoldDB" id="A0AAV9FW51"/>
<dbReference type="Pfam" id="PF00010">
    <property type="entry name" value="HLH"/>
    <property type="match status" value="1"/>
</dbReference>
<dbReference type="EMBL" id="MU866057">
    <property type="protein sequence ID" value="KAK4441881.1"/>
    <property type="molecule type" value="Genomic_DNA"/>
</dbReference>
<evidence type="ECO:0000259" key="3">
    <source>
        <dbReference type="PROSITE" id="PS50888"/>
    </source>
</evidence>
<feature type="region of interest" description="Disordered" evidence="2">
    <location>
        <begin position="218"/>
        <end position="241"/>
    </location>
</feature>
<dbReference type="GO" id="GO:0046983">
    <property type="term" value="F:protein dimerization activity"/>
    <property type="evidence" value="ECO:0007669"/>
    <property type="project" value="InterPro"/>
</dbReference>
<feature type="compositionally biased region" description="Basic and acidic residues" evidence="2">
    <location>
        <begin position="130"/>
        <end position="149"/>
    </location>
</feature>
<evidence type="ECO:0000313" key="4">
    <source>
        <dbReference type="EMBL" id="KAK4441881.1"/>
    </source>
</evidence>
<evidence type="ECO:0000256" key="1">
    <source>
        <dbReference type="SAM" id="Coils"/>
    </source>
</evidence>
<feature type="region of interest" description="Disordered" evidence="2">
    <location>
        <begin position="90"/>
        <end position="169"/>
    </location>
</feature>
<reference evidence="4" key="2">
    <citation type="submission" date="2023-05" db="EMBL/GenBank/DDBJ databases">
        <authorList>
            <consortium name="Lawrence Berkeley National Laboratory"/>
            <person name="Steindorff A."/>
            <person name="Hensen N."/>
            <person name="Bonometti L."/>
            <person name="Westerberg I."/>
            <person name="Brannstrom I.O."/>
            <person name="Guillou S."/>
            <person name="Cros-Aarteil S."/>
            <person name="Calhoun S."/>
            <person name="Haridas S."/>
            <person name="Kuo A."/>
            <person name="Mondo S."/>
            <person name="Pangilinan J."/>
            <person name="Riley R."/>
            <person name="Labutti K."/>
            <person name="Andreopoulos B."/>
            <person name="Lipzen A."/>
            <person name="Chen C."/>
            <person name="Yanf M."/>
            <person name="Daum C."/>
            <person name="Ng V."/>
            <person name="Clum A."/>
            <person name="Ohm R."/>
            <person name="Martin F."/>
            <person name="Silar P."/>
            <person name="Natvig D."/>
            <person name="Lalanne C."/>
            <person name="Gautier V."/>
            <person name="Ament-Velasquez S.L."/>
            <person name="Kruys A."/>
            <person name="Hutchinson M.I."/>
            <person name="Powell A.J."/>
            <person name="Barry K."/>
            <person name="Miller A.N."/>
            <person name="Grigoriev I.V."/>
            <person name="Debuchy R."/>
            <person name="Gladieux P."/>
            <person name="Thoren M.H."/>
            <person name="Johannesson H."/>
        </authorList>
    </citation>
    <scope>NUCLEOTIDE SEQUENCE</scope>
    <source>
        <strain evidence="4">PSN243</strain>
    </source>
</reference>
<dbReference type="PROSITE" id="PS50888">
    <property type="entry name" value="BHLH"/>
    <property type="match status" value="1"/>
</dbReference>
<dbReference type="Proteomes" id="UP001321760">
    <property type="component" value="Unassembled WGS sequence"/>
</dbReference>
<organism evidence="4 5">
    <name type="scientific">Podospora aff. communis PSN243</name>
    <dbReference type="NCBI Taxonomy" id="3040156"/>
    <lineage>
        <taxon>Eukaryota</taxon>
        <taxon>Fungi</taxon>
        <taxon>Dikarya</taxon>
        <taxon>Ascomycota</taxon>
        <taxon>Pezizomycotina</taxon>
        <taxon>Sordariomycetes</taxon>
        <taxon>Sordariomycetidae</taxon>
        <taxon>Sordariales</taxon>
        <taxon>Podosporaceae</taxon>
        <taxon>Podospora</taxon>
    </lineage>
</organism>
<proteinExistence type="predicted"/>
<reference evidence="4" key="1">
    <citation type="journal article" date="2023" name="Mol. Phylogenet. Evol.">
        <title>Genome-scale phylogeny and comparative genomics of the fungal order Sordariales.</title>
        <authorList>
            <person name="Hensen N."/>
            <person name="Bonometti L."/>
            <person name="Westerberg I."/>
            <person name="Brannstrom I.O."/>
            <person name="Guillou S."/>
            <person name="Cros-Aarteil S."/>
            <person name="Calhoun S."/>
            <person name="Haridas S."/>
            <person name="Kuo A."/>
            <person name="Mondo S."/>
            <person name="Pangilinan J."/>
            <person name="Riley R."/>
            <person name="LaButti K."/>
            <person name="Andreopoulos B."/>
            <person name="Lipzen A."/>
            <person name="Chen C."/>
            <person name="Yan M."/>
            <person name="Daum C."/>
            <person name="Ng V."/>
            <person name="Clum A."/>
            <person name="Steindorff A."/>
            <person name="Ohm R.A."/>
            <person name="Martin F."/>
            <person name="Silar P."/>
            <person name="Natvig D.O."/>
            <person name="Lalanne C."/>
            <person name="Gautier V."/>
            <person name="Ament-Velasquez S.L."/>
            <person name="Kruys A."/>
            <person name="Hutchinson M.I."/>
            <person name="Powell A.J."/>
            <person name="Barry K."/>
            <person name="Miller A.N."/>
            <person name="Grigoriev I.V."/>
            <person name="Debuchy R."/>
            <person name="Gladieux P."/>
            <person name="Hiltunen Thoren M."/>
            <person name="Johannesson H."/>
        </authorList>
    </citation>
    <scope>NUCLEOTIDE SEQUENCE</scope>
    <source>
        <strain evidence="4">PSN243</strain>
    </source>
</reference>
<keyword evidence="5" id="KW-1185">Reference proteome</keyword>
<evidence type="ECO:0000256" key="2">
    <source>
        <dbReference type="SAM" id="MobiDB-lite"/>
    </source>
</evidence>
<keyword evidence="1" id="KW-0175">Coiled coil</keyword>
<protein>
    <recommendedName>
        <fullName evidence="3">BHLH domain-containing protein</fullName>
    </recommendedName>
</protein>
<feature type="region of interest" description="Disordered" evidence="2">
    <location>
        <begin position="38"/>
        <end position="69"/>
    </location>
</feature>
<feature type="compositionally biased region" description="Polar residues" evidence="2">
    <location>
        <begin position="49"/>
        <end position="69"/>
    </location>
</feature>
<feature type="domain" description="BHLH" evidence="3">
    <location>
        <begin position="127"/>
        <end position="184"/>
    </location>
</feature>
<dbReference type="SUPFAM" id="SSF47459">
    <property type="entry name" value="HLH, helix-loop-helix DNA-binding domain"/>
    <property type="match status" value="1"/>
</dbReference>
<name>A0AAV9FW51_9PEZI</name>
<evidence type="ECO:0000313" key="5">
    <source>
        <dbReference type="Proteomes" id="UP001321760"/>
    </source>
</evidence>